<comment type="pathway">
    <text evidence="3 11">Carbohydrate degradation; pentose phosphate pathway; D-glyceraldehyde 3-phosphate and beta-D-fructose 6-phosphate from D-ribose 5-phosphate and D-xylulose 5-phosphate (non-oxidative stage): step 2/3.</text>
</comment>
<dbReference type="Proteomes" id="UP001551482">
    <property type="component" value="Unassembled WGS sequence"/>
</dbReference>
<feature type="active site" description="Schiff-base intermediate with substrate" evidence="11">
    <location>
        <position position="140"/>
    </location>
</feature>
<dbReference type="EC" id="2.2.1.2" evidence="5 11"/>
<accession>A0ABV3DCB7</accession>
<dbReference type="NCBIfam" id="TIGR00876">
    <property type="entry name" value="tal_mycobact"/>
    <property type="match status" value="1"/>
</dbReference>
<comment type="catalytic activity">
    <reaction evidence="10 11">
        <text>D-sedoheptulose 7-phosphate + D-glyceraldehyde 3-phosphate = D-erythrose 4-phosphate + beta-D-fructose 6-phosphate</text>
        <dbReference type="Rhea" id="RHEA:17053"/>
        <dbReference type="ChEBI" id="CHEBI:16897"/>
        <dbReference type="ChEBI" id="CHEBI:57483"/>
        <dbReference type="ChEBI" id="CHEBI:57634"/>
        <dbReference type="ChEBI" id="CHEBI:59776"/>
        <dbReference type="EC" id="2.2.1.2"/>
    </reaction>
</comment>
<dbReference type="PROSITE" id="PS01054">
    <property type="entry name" value="TRANSALDOLASE_1"/>
    <property type="match status" value="1"/>
</dbReference>
<dbReference type="Pfam" id="PF00923">
    <property type="entry name" value="TAL_FSA"/>
    <property type="match status" value="1"/>
</dbReference>
<keyword evidence="6 11" id="KW-0963">Cytoplasm</keyword>
<dbReference type="PANTHER" id="PTHR10683:SF31">
    <property type="entry name" value="TRANSALDOLASE"/>
    <property type="match status" value="1"/>
</dbReference>
<evidence type="ECO:0000256" key="11">
    <source>
        <dbReference type="HAMAP-Rule" id="MF_00493"/>
    </source>
</evidence>
<evidence type="ECO:0000256" key="8">
    <source>
        <dbReference type="ARBA" id="ARBA00023126"/>
    </source>
</evidence>
<evidence type="ECO:0000256" key="2">
    <source>
        <dbReference type="ARBA" id="ARBA00004496"/>
    </source>
</evidence>
<dbReference type="NCBIfam" id="NF002881">
    <property type="entry name" value="PRK03343.1"/>
    <property type="match status" value="1"/>
</dbReference>
<evidence type="ECO:0000256" key="6">
    <source>
        <dbReference type="ARBA" id="ARBA00022490"/>
    </source>
</evidence>
<evidence type="ECO:0000256" key="1">
    <source>
        <dbReference type="ARBA" id="ARBA00003518"/>
    </source>
</evidence>
<comment type="subcellular location">
    <subcellularLocation>
        <location evidence="2 11">Cytoplasm</location>
    </subcellularLocation>
</comment>
<dbReference type="InterPro" id="IPR004732">
    <property type="entry name" value="Transaldolase_2"/>
</dbReference>
<dbReference type="EMBL" id="JBEZFP010000006">
    <property type="protein sequence ID" value="MEU8132619.1"/>
    <property type="molecule type" value="Genomic_DNA"/>
</dbReference>
<name>A0ABV3DCB7_9ACTN</name>
<reference evidence="12 13" key="1">
    <citation type="submission" date="2024-06" db="EMBL/GenBank/DDBJ databases">
        <title>The Natural Products Discovery Center: Release of the First 8490 Sequenced Strains for Exploring Actinobacteria Biosynthetic Diversity.</title>
        <authorList>
            <person name="Kalkreuter E."/>
            <person name="Kautsar S.A."/>
            <person name="Yang D."/>
            <person name="Bader C.D."/>
            <person name="Teijaro C.N."/>
            <person name="Fluegel L."/>
            <person name="Davis C.M."/>
            <person name="Simpson J.R."/>
            <person name="Lauterbach L."/>
            <person name="Steele A.D."/>
            <person name="Gui C."/>
            <person name="Meng S."/>
            <person name="Li G."/>
            <person name="Viehrig K."/>
            <person name="Ye F."/>
            <person name="Su P."/>
            <person name="Kiefer A.F."/>
            <person name="Nichols A."/>
            <person name="Cepeda A.J."/>
            <person name="Yan W."/>
            <person name="Fan B."/>
            <person name="Jiang Y."/>
            <person name="Adhikari A."/>
            <person name="Zheng C.-J."/>
            <person name="Schuster L."/>
            <person name="Cowan T.M."/>
            <person name="Smanski M.J."/>
            <person name="Chevrette M.G."/>
            <person name="De Carvalho L.P.S."/>
            <person name="Shen B."/>
        </authorList>
    </citation>
    <scope>NUCLEOTIDE SEQUENCE [LARGE SCALE GENOMIC DNA]</scope>
    <source>
        <strain evidence="12 13">NPDC048946</strain>
    </source>
</reference>
<evidence type="ECO:0000256" key="7">
    <source>
        <dbReference type="ARBA" id="ARBA00022679"/>
    </source>
</evidence>
<evidence type="ECO:0000256" key="4">
    <source>
        <dbReference type="ARBA" id="ARBA00008426"/>
    </source>
</evidence>
<dbReference type="CDD" id="cd00955">
    <property type="entry name" value="Transaldolase_like"/>
    <property type="match status" value="1"/>
</dbReference>
<evidence type="ECO:0000256" key="9">
    <source>
        <dbReference type="ARBA" id="ARBA00023270"/>
    </source>
</evidence>
<organism evidence="12 13">
    <name type="scientific">Streptodolium elevatio</name>
    <dbReference type="NCBI Taxonomy" id="3157996"/>
    <lineage>
        <taxon>Bacteria</taxon>
        <taxon>Bacillati</taxon>
        <taxon>Actinomycetota</taxon>
        <taxon>Actinomycetes</taxon>
        <taxon>Kitasatosporales</taxon>
        <taxon>Streptomycetaceae</taxon>
        <taxon>Streptodolium</taxon>
    </lineage>
</organism>
<evidence type="ECO:0000256" key="10">
    <source>
        <dbReference type="ARBA" id="ARBA00048810"/>
    </source>
</evidence>
<comment type="similarity">
    <text evidence="4 11">Belongs to the transaldolase family. Type 2 subfamily.</text>
</comment>
<keyword evidence="13" id="KW-1185">Reference proteome</keyword>
<keyword evidence="9 11" id="KW-0704">Schiff base</keyword>
<comment type="function">
    <text evidence="1 11">Transaldolase is important for the balance of metabolites in the pentose-phosphate pathway.</text>
</comment>
<proteinExistence type="inferred from homology"/>
<evidence type="ECO:0000313" key="12">
    <source>
        <dbReference type="EMBL" id="MEU8132619.1"/>
    </source>
</evidence>
<gene>
    <name evidence="11 12" type="primary">tal</name>
    <name evidence="12" type="ORF">AB0C36_03835</name>
</gene>
<dbReference type="InterPro" id="IPR018225">
    <property type="entry name" value="Transaldolase_AS"/>
</dbReference>
<protein>
    <recommendedName>
        <fullName evidence="5 11">Transaldolase</fullName>
        <ecNumber evidence="5 11">2.2.1.2</ecNumber>
    </recommendedName>
</protein>
<dbReference type="GO" id="GO:0004801">
    <property type="term" value="F:transaldolase activity"/>
    <property type="evidence" value="ECO:0007669"/>
    <property type="project" value="UniProtKB-EC"/>
</dbReference>
<keyword evidence="7 11" id="KW-0808">Transferase</keyword>
<dbReference type="SUPFAM" id="SSF51569">
    <property type="entry name" value="Aldolase"/>
    <property type="match status" value="1"/>
</dbReference>
<evidence type="ECO:0000313" key="13">
    <source>
        <dbReference type="Proteomes" id="UP001551482"/>
    </source>
</evidence>
<dbReference type="PIRSF" id="PIRSF036915">
    <property type="entry name" value="Trnald_Bac_Plnt"/>
    <property type="match status" value="1"/>
</dbReference>
<keyword evidence="8 11" id="KW-0570">Pentose shunt</keyword>
<dbReference type="InterPro" id="IPR001585">
    <property type="entry name" value="TAL/FSA"/>
</dbReference>
<dbReference type="Gene3D" id="3.20.20.70">
    <property type="entry name" value="Aldolase class I"/>
    <property type="match status" value="1"/>
</dbReference>
<comment type="caution">
    <text evidence="12">The sequence shown here is derived from an EMBL/GenBank/DDBJ whole genome shotgun (WGS) entry which is preliminary data.</text>
</comment>
<sequence>MTDNLRRLSAEGVAIWLDDLSRARLDSGNLAELVRDKEIVGVTTNPAIFQKAISGKDDYNAQLRDLAVREVTVEEAVRMITVQDVRRACDVLKPVYVASNHVDGRVSIEVDPRLAHKTEPTVAEARQLWWLVDRRNLFIKIPATKAGLPAISQAISEGISVNVTLIFSLERYKAVMDAYLTGLERAKEAGLNLAEIESVASFFVSRVDTEIDGRLDKLGTDEAKALRGKAGLANARLAFEAYEEVVASDRWKALAAAGANPQRPLWASTGVKDPAYKDTLYVDELVVAGTVNTMPEATLEAVADHGDIHGDAVRGTYDAARADLAALEQLGVSYDEVVQLLEDEGVEKFETSWNELLDSVQKELQRLRP</sequence>
<dbReference type="PANTHER" id="PTHR10683">
    <property type="entry name" value="TRANSALDOLASE"/>
    <property type="match status" value="1"/>
</dbReference>
<evidence type="ECO:0000256" key="3">
    <source>
        <dbReference type="ARBA" id="ARBA00004857"/>
    </source>
</evidence>
<dbReference type="InterPro" id="IPR013785">
    <property type="entry name" value="Aldolase_TIM"/>
</dbReference>
<dbReference type="RefSeq" id="WP_358348730.1">
    <property type="nucleotide sequence ID" value="NZ_JBEZFP010000006.1"/>
</dbReference>
<dbReference type="HAMAP" id="MF_00493">
    <property type="entry name" value="Transaldolase_2"/>
    <property type="match status" value="1"/>
</dbReference>
<evidence type="ECO:0000256" key="5">
    <source>
        <dbReference type="ARBA" id="ARBA00013151"/>
    </source>
</evidence>